<evidence type="ECO:0000313" key="7">
    <source>
        <dbReference type="EMBL" id="MDO3635856.1"/>
    </source>
</evidence>
<dbReference type="PANTHER" id="PTHR43100:SF1">
    <property type="entry name" value="GLUTAMATE SYNTHASE [NADPH] SMALL CHAIN"/>
    <property type="match status" value="1"/>
</dbReference>
<dbReference type="InterPro" id="IPR009051">
    <property type="entry name" value="Helical_ferredxn"/>
</dbReference>
<feature type="domain" description="FAD/NAD(P)-binding" evidence="5">
    <location>
        <begin position="145"/>
        <end position="459"/>
    </location>
</feature>
<keyword evidence="8" id="KW-1185">Reference proteome</keyword>
<dbReference type="EMBL" id="JAUMSQ010000042">
    <property type="protein sequence ID" value="MDO3635856.1"/>
    <property type="molecule type" value="Genomic_DNA"/>
</dbReference>
<dbReference type="InterPro" id="IPR051394">
    <property type="entry name" value="Glutamate_Synthase"/>
</dbReference>
<protein>
    <submittedName>
        <fullName evidence="7">Glutamate synthase subunit beta</fullName>
    </submittedName>
</protein>
<accession>A0ABT8UDI8</accession>
<dbReference type="NCBIfam" id="TIGR01317">
    <property type="entry name" value="GOGAT_sm_gam"/>
    <property type="match status" value="1"/>
</dbReference>
<dbReference type="Gene3D" id="1.10.1060.10">
    <property type="entry name" value="Alpha-helical ferredoxin"/>
    <property type="match status" value="1"/>
</dbReference>
<evidence type="ECO:0000313" key="8">
    <source>
        <dbReference type="Proteomes" id="UP001168823"/>
    </source>
</evidence>
<dbReference type="Gene3D" id="3.50.50.60">
    <property type="entry name" value="FAD/NAD(P)-binding domain"/>
    <property type="match status" value="1"/>
</dbReference>
<evidence type="ECO:0000256" key="1">
    <source>
        <dbReference type="ARBA" id="ARBA00022605"/>
    </source>
</evidence>
<feature type="domain" description="Dihydroprymidine dehydrogenase" evidence="6">
    <location>
        <begin position="25"/>
        <end position="132"/>
    </location>
</feature>
<dbReference type="Proteomes" id="UP001168823">
    <property type="component" value="Unassembled WGS sequence"/>
</dbReference>
<reference evidence="7" key="1">
    <citation type="submission" date="2023-07" db="EMBL/GenBank/DDBJ databases">
        <title>Mycolicibacterium sp. nov., a novel bacterial species.</title>
        <authorList>
            <person name="Cao Y."/>
        </authorList>
    </citation>
    <scope>NUCLEOTIDE SEQUENCE</scope>
    <source>
        <strain evidence="7">KC 300</strain>
    </source>
</reference>
<dbReference type="PANTHER" id="PTHR43100">
    <property type="entry name" value="GLUTAMATE SYNTHASE [NADPH] SMALL CHAIN"/>
    <property type="match status" value="1"/>
</dbReference>
<dbReference type="InterPro" id="IPR006005">
    <property type="entry name" value="Glut_synth_ssu1"/>
</dbReference>
<dbReference type="InterPro" id="IPR028261">
    <property type="entry name" value="DPD_II"/>
</dbReference>
<evidence type="ECO:0000259" key="6">
    <source>
        <dbReference type="Pfam" id="PF14691"/>
    </source>
</evidence>
<evidence type="ECO:0000256" key="2">
    <source>
        <dbReference type="ARBA" id="ARBA00023002"/>
    </source>
</evidence>
<evidence type="ECO:0000256" key="3">
    <source>
        <dbReference type="ARBA" id="ARBA00023164"/>
    </source>
</evidence>
<dbReference type="RefSeq" id="WP_302913725.1">
    <property type="nucleotide sequence ID" value="NZ_JAUMSQ010000042.1"/>
</dbReference>
<proteinExistence type="predicted"/>
<dbReference type="Pfam" id="PF14691">
    <property type="entry name" value="Fer4_20"/>
    <property type="match status" value="1"/>
</dbReference>
<dbReference type="InterPro" id="IPR023753">
    <property type="entry name" value="FAD/NAD-binding_dom"/>
</dbReference>
<keyword evidence="3" id="KW-0314">Glutamate biosynthesis</keyword>
<evidence type="ECO:0000256" key="4">
    <source>
        <dbReference type="ARBA" id="ARBA00029440"/>
    </source>
</evidence>
<dbReference type="Gene3D" id="3.40.50.720">
    <property type="entry name" value="NAD(P)-binding Rossmann-like Domain"/>
    <property type="match status" value="1"/>
</dbReference>
<comment type="caution">
    <text evidence="7">The sequence shown here is derived from an EMBL/GenBank/DDBJ whole genome shotgun (WGS) entry which is preliminary data.</text>
</comment>
<dbReference type="SUPFAM" id="SSF46548">
    <property type="entry name" value="alpha-helical ferredoxin"/>
    <property type="match status" value="1"/>
</dbReference>
<keyword evidence="2" id="KW-0560">Oxidoreductase</keyword>
<dbReference type="SUPFAM" id="SSF51971">
    <property type="entry name" value="Nucleotide-binding domain"/>
    <property type="match status" value="1"/>
</dbReference>
<comment type="pathway">
    <text evidence="4">Amino-acid biosynthesis.</text>
</comment>
<sequence length="488" mass="53756">MADPKGFLKYTHRETPQRRPVDLRLRDWKEVYEDFSHETLQSQAARCMDCGIPFCHNGCPLGNLIPEWNDLVFRDRWRESIERLHATNNFPEFTGRLCPAPCEASCVLGINQDPVTIKQVEVEIIDNAFENGWVVPLPPDRLTGKKVAVVGSGPAGLAAAQQLTRAGHEVTVLERADRIGGLLRYGIPEFKMEKRHIDRRLEQMRAEGTQFRTGVNVGVDITVEQLRADFDAVVLAGGATAWRDLPIPGRDLEGIYQAMEFLPWANRVQLGDPVVGDDGEPPITAKGKKVVIIGGGDTGADCLGTSHRQGAETVYQFEIMPRPPETRADTTPWPTYPLMYRVSSAHEEGGERVFSVNTEEFCGEDGKVKSLKVHEVEMKAGKFERVEGSDFELEADLVLLAMGFVGPEKDGLLTELKVELTDRGNVARDKDFATSVPGVFVAGDMGRGQSLIVWAIAEGRAAAAGVDRYLMGQTALPVPIEPTAAPQR</sequence>
<dbReference type="InterPro" id="IPR036188">
    <property type="entry name" value="FAD/NAD-bd_sf"/>
</dbReference>
<dbReference type="Pfam" id="PF07992">
    <property type="entry name" value="Pyr_redox_2"/>
    <property type="match status" value="1"/>
</dbReference>
<dbReference type="PRINTS" id="PR00419">
    <property type="entry name" value="ADXRDTASE"/>
</dbReference>
<evidence type="ECO:0000259" key="5">
    <source>
        <dbReference type="Pfam" id="PF07992"/>
    </source>
</evidence>
<keyword evidence="1" id="KW-0028">Amino-acid biosynthesis</keyword>
<gene>
    <name evidence="7" type="ORF">Q2100_08885</name>
</gene>
<organism evidence="7 8">
    <name type="scientific">Mycolicibacterium arseniciresistens</name>
    <dbReference type="NCBI Taxonomy" id="3062257"/>
    <lineage>
        <taxon>Bacteria</taxon>
        <taxon>Bacillati</taxon>
        <taxon>Actinomycetota</taxon>
        <taxon>Actinomycetes</taxon>
        <taxon>Mycobacteriales</taxon>
        <taxon>Mycobacteriaceae</taxon>
        <taxon>Mycolicibacterium</taxon>
    </lineage>
</organism>
<name>A0ABT8UDI8_9MYCO</name>